<keyword evidence="1" id="KW-0732">Signal</keyword>
<sequence>MTQFFPFVFTFLSLYVFHDNISLVHHFDVTATTHTTPTTQQYTLELPTKQHTDKYTNSEKTSDKDAKAFLPSKNIRTMLAPPRYCSQNNENGAKYISATLKFYILLNIDEVVVDGERYQVMEIGSPSDMPEVGQTSGIPESLIVLG</sequence>
<evidence type="ECO:0000313" key="2">
    <source>
        <dbReference type="EMBL" id="CDP97111.1"/>
    </source>
</evidence>
<dbReference type="EMBL" id="LN856968">
    <property type="protein sequence ID" value="CDP97111.1"/>
    <property type="molecule type" value="Genomic_DNA"/>
</dbReference>
<accession>A0A1I9G321</accession>
<organism evidence="2">
    <name type="scientific">Brugia malayi</name>
    <name type="common">Filarial nematode worm</name>
    <dbReference type="NCBI Taxonomy" id="6279"/>
    <lineage>
        <taxon>Eukaryota</taxon>
        <taxon>Metazoa</taxon>
        <taxon>Ecdysozoa</taxon>
        <taxon>Nematoda</taxon>
        <taxon>Chromadorea</taxon>
        <taxon>Rhabditida</taxon>
        <taxon>Spirurina</taxon>
        <taxon>Spiruromorpha</taxon>
        <taxon>Filarioidea</taxon>
        <taxon>Onchocercidae</taxon>
        <taxon>Brugia</taxon>
    </lineage>
</organism>
<feature type="chain" id="PRO_5009328318" evidence="1">
    <location>
        <begin position="27"/>
        <end position="146"/>
    </location>
</feature>
<proteinExistence type="predicted"/>
<evidence type="ECO:0000256" key="1">
    <source>
        <dbReference type="SAM" id="SignalP"/>
    </source>
</evidence>
<reference evidence="2" key="2">
    <citation type="submission" date="2012-12" db="EMBL/GenBank/DDBJ databases">
        <authorList>
            <consortium name="WormBase Consortium"/>
            <person name="Ghedin E."/>
            <person name="Paulini M."/>
        </authorList>
    </citation>
    <scope>NUCLEOTIDE SEQUENCE</scope>
    <source>
        <strain evidence="2">FR3</strain>
    </source>
</reference>
<protein>
    <submittedName>
        <fullName evidence="2">Bm14221</fullName>
    </submittedName>
</protein>
<gene>
    <name evidence="2" type="primary">Bm14221</name>
    <name evidence="2" type="ORF">BM_Bm14221</name>
</gene>
<name>A0A1I9G321_BRUMA</name>
<feature type="signal peptide" evidence="1">
    <location>
        <begin position="1"/>
        <end position="26"/>
    </location>
</feature>
<reference evidence="2" key="1">
    <citation type="journal article" date="2007" name="Science">
        <title>Draft genome of the filarial nematode parasite Brugia malayi.</title>
        <authorList>
            <person name="Ghedin E."/>
            <person name="Wang S."/>
            <person name="Spiro D."/>
            <person name="Caler E."/>
            <person name="Zhao Q."/>
            <person name="Crabtree J."/>
            <person name="Allen J.E."/>
            <person name="Delcher A.L."/>
            <person name="Guiliano D.B."/>
            <person name="Miranda-Saavedra D."/>
            <person name="Angiuoli S.V."/>
            <person name="Creasy T."/>
            <person name="Amedeo P."/>
            <person name="Haas B."/>
            <person name="El-Sayed N.M."/>
            <person name="Wortman J.R."/>
            <person name="Feldblyum T."/>
            <person name="Tallon L."/>
            <person name="Schatz M."/>
            <person name="Shumway M."/>
            <person name="Koo H."/>
            <person name="Salzberg S.L."/>
            <person name="Schobel S."/>
            <person name="Pertea M."/>
            <person name="Pop M."/>
            <person name="White O."/>
            <person name="Barton G.J."/>
            <person name="Carlow C.K."/>
            <person name="Crawford M.J."/>
            <person name="Daub J."/>
            <person name="Dimmic M.W."/>
            <person name="Estes C.F."/>
            <person name="Foster J.M."/>
            <person name="Ganatra M."/>
            <person name="Gregory W.F."/>
            <person name="Johnson N.M."/>
            <person name="Jin J."/>
            <person name="Komuniecki R."/>
            <person name="Korf I."/>
            <person name="Kumar S."/>
            <person name="Laney S."/>
            <person name="Li B.W."/>
            <person name="Li W."/>
            <person name="Lindblom T.H."/>
            <person name="Lustigman S."/>
            <person name="Ma D."/>
            <person name="Maina C.V."/>
            <person name="Martin D.M."/>
            <person name="McCarter J.P."/>
            <person name="McReynolds L."/>
            <person name="Mitreva M."/>
            <person name="Nutman T.B."/>
            <person name="Parkinson J."/>
            <person name="Peregrin-Alvarez J.M."/>
            <person name="Poole C."/>
            <person name="Ren Q."/>
            <person name="Saunders L."/>
            <person name="Sluder A.E."/>
            <person name="Smith K."/>
            <person name="Stanke M."/>
            <person name="Unnasch T.R."/>
            <person name="Ware J."/>
            <person name="Wei A.D."/>
            <person name="Weil G."/>
            <person name="Williams D.J."/>
            <person name="Zhang Y."/>
            <person name="Williams S.A."/>
            <person name="Fraser-Liggett C."/>
            <person name="Slatko B."/>
            <person name="Blaxter M.L."/>
            <person name="Scott A.L."/>
        </authorList>
    </citation>
    <scope>NUCLEOTIDE SEQUENCE</scope>
    <source>
        <strain evidence="2">FR3</strain>
    </source>
</reference>
<dbReference type="AlphaFoldDB" id="A0A1I9G321"/>